<organism evidence="1 2">
    <name type="scientific">Sphaerobolus stellatus (strain SS14)</name>
    <dbReference type="NCBI Taxonomy" id="990650"/>
    <lineage>
        <taxon>Eukaryota</taxon>
        <taxon>Fungi</taxon>
        <taxon>Dikarya</taxon>
        <taxon>Basidiomycota</taxon>
        <taxon>Agaricomycotina</taxon>
        <taxon>Agaricomycetes</taxon>
        <taxon>Phallomycetidae</taxon>
        <taxon>Geastrales</taxon>
        <taxon>Sphaerobolaceae</taxon>
        <taxon>Sphaerobolus</taxon>
    </lineage>
</organism>
<name>A0A0C9VNY8_SPHS4</name>
<keyword evidence="2" id="KW-1185">Reference proteome</keyword>
<reference evidence="1 2" key="1">
    <citation type="submission" date="2014-06" db="EMBL/GenBank/DDBJ databases">
        <title>Evolutionary Origins and Diversification of the Mycorrhizal Mutualists.</title>
        <authorList>
            <consortium name="DOE Joint Genome Institute"/>
            <consortium name="Mycorrhizal Genomics Consortium"/>
            <person name="Kohler A."/>
            <person name="Kuo A."/>
            <person name="Nagy L.G."/>
            <person name="Floudas D."/>
            <person name="Copeland A."/>
            <person name="Barry K.W."/>
            <person name="Cichocki N."/>
            <person name="Veneault-Fourrey C."/>
            <person name="LaButti K."/>
            <person name="Lindquist E.A."/>
            <person name="Lipzen A."/>
            <person name="Lundell T."/>
            <person name="Morin E."/>
            <person name="Murat C."/>
            <person name="Riley R."/>
            <person name="Ohm R."/>
            <person name="Sun H."/>
            <person name="Tunlid A."/>
            <person name="Henrissat B."/>
            <person name="Grigoriev I.V."/>
            <person name="Hibbett D.S."/>
            <person name="Martin F."/>
        </authorList>
    </citation>
    <scope>NUCLEOTIDE SEQUENCE [LARGE SCALE GENOMIC DNA]</scope>
    <source>
        <strain evidence="1 2">SS14</strain>
    </source>
</reference>
<dbReference type="HOGENOM" id="CLU_1788039_0_0_1"/>
<evidence type="ECO:0000313" key="2">
    <source>
        <dbReference type="Proteomes" id="UP000054279"/>
    </source>
</evidence>
<proteinExistence type="predicted"/>
<dbReference type="AlphaFoldDB" id="A0A0C9VNY8"/>
<evidence type="ECO:0008006" key="3">
    <source>
        <dbReference type="Google" id="ProtNLM"/>
    </source>
</evidence>
<gene>
    <name evidence="1" type="ORF">M422DRAFT_253029</name>
</gene>
<accession>A0A0C9VNY8</accession>
<sequence length="145" mass="16389">MAQRKLAVNIETPTPNFRRPSFQKTCILLRVPAKGLRSATCRSLCPVNYAKLPNEERAAGKLYGVPESILRGWMKGSIPRRGAHFSQQLLRWEQKDVLAQWCRFLGQQAEPLSKKGIKQKVHERLIASSEAGEISGIIFPHFQHG</sequence>
<protein>
    <recommendedName>
        <fullName evidence="3">HTH CENPB-type domain-containing protein</fullName>
    </recommendedName>
</protein>
<dbReference type="EMBL" id="KN837121">
    <property type="protein sequence ID" value="KIJ43777.1"/>
    <property type="molecule type" value="Genomic_DNA"/>
</dbReference>
<dbReference type="Proteomes" id="UP000054279">
    <property type="component" value="Unassembled WGS sequence"/>
</dbReference>
<evidence type="ECO:0000313" key="1">
    <source>
        <dbReference type="EMBL" id="KIJ43777.1"/>
    </source>
</evidence>
<dbReference type="OrthoDB" id="3780765at2759"/>